<proteinExistence type="predicted"/>
<dbReference type="PANTHER" id="PTHR13318">
    <property type="entry name" value="PARTNER OF PAIRED, ISOFORM B-RELATED"/>
    <property type="match status" value="1"/>
</dbReference>
<comment type="caution">
    <text evidence="1">The sequence shown here is derived from an EMBL/GenBank/DDBJ whole genome shotgun (WGS) entry which is preliminary data.</text>
</comment>
<protein>
    <submittedName>
        <fullName evidence="1">Uncharacterized protein</fullName>
    </submittedName>
</protein>
<dbReference type="SUPFAM" id="SSF52047">
    <property type="entry name" value="RNI-like"/>
    <property type="match status" value="1"/>
</dbReference>
<name>A0ABQ8UTD0_9EUKA</name>
<accession>A0ABQ8UTD0</accession>
<gene>
    <name evidence="1" type="ORF">PAPYR_1009</name>
</gene>
<dbReference type="EMBL" id="JAPMOS010000003">
    <property type="protein sequence ID" value="KAJ4462384.1"/>
    <property type="molecule type" value="Genomic_DNA"/>
</dbReference>
<organism evidence="1 2">
    <name type="scientific">Paratrimastix pyriformis</name>
    <dbReference type="NCBI Taxonomy" id="342808"/>
    <lineage>
        <taxon>Eukaryota</taxon>
        <taxon>Metamonada</taxon>
        <taxon>Preaxostyla</taxon>
        <taxon>Paratrimastigidae</taxon>
        <taxon>Paratrimastix</taxon>
    </lineage>
</organism>
<reference evidence="1" key="1">
    <citation type="journal article" date="2022" name="bioRxiv">
        <title>Genomics of Preaxostyla Flagellates Illuminates Evolutionary Transitions and the Path Towards Mitochondrial Loss.</title>
        <authorList>
            <person name="Novak L.V.F."/>
            <person name="Treitli S.C."/>
            <person name="Pyrih J."/>
            <person name="Halakuc P."/>
            <person name="Pipaliya S.V."/>
            <person name="Vacek V."/>
            <person name="Brzon O."/>
            <person name="Soukal P."/>
            <person name="Eme L."/>
            <person name="Dacks J.B."/>
            <person name="Karnkowska A."/>
            <person name="Elias M."/>
            <person name="Hampl V."/>
        </authorList>
    </citation>
    <scope>NUCLEOTIDE SEQUENCE</scope>
    <source>
        <strain evidence="1">RCP-MX</strain>
    </source>
</reference>
<dbReference type="InterPro" id="IPR032675">
    <property type="entry name" value="LRR_dom_sf"/>
</dbReference>
<keyword evidence="2" id="KW-1185">Reference proteome</keyword>
<dbReference type="Proteomes" id="UP001141327">
    <property type="component" value="Unassembled WGS sequence"/>
</dbReference>
<evidence type="ECO:0000313" key="1">
    <source>
        <dbReference type="EMBL" id="KAJ4462384.1"/>
    </source>
</evidence>
<sequence length="825" mass="89361">MIRRKANTPVGGRSGSFFENLPDDLLLSVASNASLQVGCYCVLIQLSHSLRTRLRGAIKVMNFAPSSATSGDPEQPNRSFDYAPIPTAPALSELVAPCSNLRELHLHPGRALTQCGREADTFRVWIDAGFGNHKSLAILDIPCCVGLTEPAMCRLVSRLPGLEELTLGSALTPGLNLYFGNAFLTSLGLHCTKLVSLTLHLHPEVQPSYALLRACASLARVIVSCDPDGSLRSLVRHLPSLEVLIAPSSSAFVFSGLIGTPHTVDLFLRTPDDIGFLGVRPLPRLVDCALRRQEGCEPMSLATLRSFTGVHSATLERLTLDRALDVMTAELVECLAALPALRSLSLTFARQAGPLPVLTALLQRLTAFSLVVASERPVAVHGASLLVCGPFLRTFRLVTSPPLSTRSITFDCPCLATLEFPRIAERDLAGPVMLQCPALTRLINAPALCRLAVPAPRLALVRGCFSSFQEPLWFPPLRGSRIRTLCCLRIGQLGALEELCAGVGYPGLESLASTYLDAPILPALPEFVLRTGDVLSNLEISTTTYRTPVGHLHLDAPGLSRLSLVYLGLSRLTLRCPRLATLHLATMGDLTRVDFCPHSLPPLRRLNLGECPQLQQNHAVALVTQPAATLVSLQLADMPPGFDPLLGTLLRSLPILHHLRLSRFGCGELTIDAARLVQLELIDNPALARVALYCNCLEGLEIRSCPRLKALGLEGSCRFLLGPSERNFPEFPSADEKGPGSASLPRRGSCARLWLCSSYFGRIHFLDRLSSLHVSSLQGQTSWRNFTRPNSLEVMIPVLGTGAVRKKGQLDGEKKRCGPKRDSNP</sequence>
<dbReference type="Gene3D" id="3.80.10.10">
    <property type="entry name" value="Ribonuclease Inhibitor"/>
    <property type="match status" value="2"/>
</dbReference>
<evidence type="ECO:0000313" key="2">
    <source>
        <dbReference type="Proteomes" id="UP001141327"/>
    </source>
</evidence>